<evidence type="ECO:0000256" key="7">
    <source>
        <dbReference type="ARBA" id="ARBA00022771"/>
    </source>
</evidence>
<evidence type="ECO:0000256" key="4">
    <source>
        <dbReference type="ARBA" id="ARBA00022581"/>
    </source>
</evidence>
<comment type="caution">
    <text evidence="18">Lacks conserved residue(s) required for the propagation of feature annotation.</text>
</comment>
<evidence type="ECO:0000256" key="14">
    <source>
        <dbReference type="ARBA" id="ARBA00023200"/>
    </source>
</evidence>
<evidence type="ECO:0000313" key="20">
    <source>
        <dbReference type="EMBL" id="AYA93402.1"/>
    </source>
</evidence>
<dbReference type="PIRSF" id="PIRSF003407">
    <property type="entry name" value="Papvi_E7"/>
    <property type="match status" value="1"/>
</dbReference>
<evidence type="ECO:0000256" key="10">
    <source>
        <dbReference type="ARBA" id="ARBA00023015"/>
    </source>
</evidence>
<accession>A0A385PNJ1</accession>
<evidence type="ECO:0000256" key="19">
    <source>
        <dbReference type="PIRNR" id="PIRNR003407"/>
    </source>
</evidence>
<protein>
    <recommendedName>
        <fullName evidence="18 19">Protein E7</fullName>
    </recommendedName>
</protein>
<keyword evidence="6 18" id="KW-0479">Metal-binding</keyword>
<keyword evidence="5 18" id="KW-1090">Inhibition of host innate immune response by virus</keyword>
<dbReference type="GO" id="GO:0042025">
    <property type="term" value="C:host cell nucleus"/>
    <property type="evidence" value="ECO:0007669"/>
    <property type="project" value="UniProtKB-SubCell"/>
</dbReference>
<feature type="zinc finger region" evidence="18">
    <location>
        <begin position="46"/>
        <end position="82"/>
    </location>
</feature>
<name>A0A385PNJ1_9PAPI</name>
<keyword evidence="11 18" id="KW-0238">DNA-binding</keyword>
<evidence type="ECO:0000256" key="2">
    <source>
        <dbReference type="ARBA" id="ARBA00022518"/>
    </source>
</evidence>
<comment type="function">
    <text evidence="19">E7 protein has both transforming and trans-activating activities.</text>
</comment>
<dbReference type="GO" id="GO:0039645">
    <property type="term" value="P:symbiont-mediated perturbation of host cell cycle G1/S transition checkpoint"/>
    <property type="evidence" value="ECO:0007669"/>
    <property type="project" value="UniProtKB-UniRule"/>
</dbReference>
<evidence type="ECO:0000256" key="13">
    <source>
        <dbReference type="ARBA" id="ARBA00023163"/>
    </source>
</evidence>
<keyword evidence="7 18" id="KW-0863">Zinc-finger</keyword>
<evidence type="ECO:0000256" key="18">
    <source>
        <dbReference type="HAMAP-Rule" id="MF_04004"/>
    </source>
</evidence>
<keyword evidence="12 18" id="KW-0010">Activator</keyword>
<proteinExistence type="inferred from homology"/>
<dbReference type="GO" id="GO:0008270">
    <property type="term" value="F:zinc ion binding"/>
    <property type="evidence" value="ECO:0007669"/>
    <property type="project" value="UniProtKB-KW"/>
</dbReference>
<keyword evidence="13 18" id="KW-0804">Transcription</keyword>
<keyword evidence="4 18" id="KW-0945">Host-virus interaction</keyword>
<dbReference type="GO" id="GO:0006351">
    <property type="term" value="P:DNA-templated transcription"/>
    <property type="evidence" value="ECO:0007669"/>
    <property type="project" value="UniProtKB-UniRule"/>
</dbReference>
<keyword evidence="15" id="KW-0922">Interferon antiviral system evasion</keyword>
<dbReference type="GO" id="GO:0052170">
    <property type="term" value="P:symbiont-mediated suppression of host innate immune response"/>
    <property type="evidence" value="ECO:0007669"/>
    <property type="project" value="UniProtKB-KW"/>
</dbReference>
<dbReference type="GO" id="GO:0019904">
    <property type="term" value="F:protein domain specific binding"/>
    <property type="evidence" value="ECO:0007669"/>
    <property type="project" value="UniProtKB-UniRule"/>
</dbReference>
<dbReference type="Pfam" id="PF00527">
    <property type="entry name" value="E7"/>
    <property type="match status" value="1"/>
</dbReference>
<dbReference type="InterPro" id="IPR000148">
    <property type="entry name" value="Papilloma_E7"/>
</dbReference>
<keyword evidence="8 18" id="KW-1114">Inhibition of host interferon signaling pathway by virus</keyword>
<evidence type="ECO:0000256" key="5">
    <source>
        <dbReference type="ARBA" id="ARBA00022632"/>
    </source>
</evidence>
<keyword evidence="17 18" id="KW-1078">G1/S host cell cycle checkpoint dysregulation by virus</keyword>
<evidence type="ECO:0000256" key="1">
    <source>
        <dbReference type="ARBA" id="ARBA00022504"/>
    </source>
</evidence>
<organism evidence="20">
    <name type="scientific">Human papillomavirus</name>
    <dbReference type="NCBI Taxonomy" id="10566"/>
    <lineage>
        <taxon>Viruses</taxon>
        <taxon>Monodnaviria</taxon>
        <taxon>Shotokuvirae</taxon>
        <taxon>Cossaviricota</taxon>
        <taxon>Papovaviricetes</taxon>
        <taxon>Zurhausenvirales</taxon>
        <taxon>Papillomaviridae</taxon>
    </lineage>
</organism>
<dbReference type="HAMAP" id="MF_04004">
    <property type="entry name" value="PPV_E7"/>
    <property type="match status" value="1"/>
</dbReference>
<comment type="subcellular location">
    <subcellularLocation>
        <location evidence="18">Host cytoplasm</location>
    </subcellularLocation>
    <subcellularLocation>
        <location evidence="18">Host nucleus</location>
    </subcellularLocation>
    <text evidence="18">Predominantly found in the host nucleus.</text>
</comment>
<reference evidence="20" key="1">
    <citation type="journal article" date="2018" name="Nat. Med.">
        <title>Expanded skin virome in DOCK8-deficient patients.</title>
        <authorList>
            <consortium name="NISC Comparative Sequencing Program"/>
            <person name="Tirosh O."/>
            <person name="Conlan S."/>
            <person name="Deming C."/>
            <person name="Lee-Lin S.Q."/>
            <person name="Huang X."/>
            <person name="Su H.C."/>
            <person name="Freeman A.F."/>
            <person name="Segre J.A."/>
            <person name="Kong H.H."/>
        </authorList>
    </citation>
    <scope>NUCLEOTIDE SEQUENCE</scope>
    <source>
        <strain evidence="20">HPV-mSK_008</strain>
    </source>
</reference>
<sequence length="93" mass="10399">MRGDVATIPDVVLESLVIPANLLSNESLSPDEQPEEEQCFRVDTLCYNCKIRIRVCVIASDEAIRELQVLLLGELQFLCPSCARALNNHGRSR</sequence>
<keyword evidence="1 18" id="KW-1121">Modulation of host cell cycle by virus</keyword>
<evidence type="ECO:0000256" key="9">
    <source>
        <dbReference type="ARBA" id="ARBA00022833"/>
    </source>
</evidence>
<keyword evidence="2 18" id="KW-0244">Early protein</keyword>
<keyword evidence="14 18" id="KW-1035">Host cytoplasm</keyword>
<dbReference type="GO" id="GO:0003700">
    <property type="term" value="F:DNA-binding transcription factor activity"/>
    <property type="evidence" value="ECO:0007669"/>
    <property type="project" value="UniProtKB-UniRule"/>
</dbReference>
<feature type="short sequence motif" description="Nuclear export signal" evidence="18">
    <location>
        <begin position="64"/>
        <end position="72"/>
    </location>
</feature>
<evidence type="ECO:0000256" key="8">
    <source>
        <dbReference type="ARBA" id="ARBA00022830"/>
    </source>
</evidence>
<dbReference type="SUPFAM" id="SSF161234">
    <property type="entry name" value="E7 C-terminal domain-like"/>
    <property type="match status" value="1"/>
</dbReference>
<keyword evidence="3 18" id="KW-1048">Host nucleus</keyword>
<evidence type="ECO:0000256" key="17">
    <source>
        <dbReference type="ARBA" id="ARBA00023309"/>
    </source>
</evidence>
<evidence type="ECO:0000256" key="3">
    <source>
        <dbReference type="ARBA" id="ARBA00022562"/>
    </source>
</evidence>
<evidence type="ECO:0000256" key="15">
    <source>
        <dbReference type="ARBA" id="ARBA00023258"/>
    </source>
</evidence>
<comment type="subunit">
    <text evidence="18">Homodimer. Homooligomer. Interacts with host RB1; this interaction induces dissociation of RB1-E2F1 complex thereby disrupting RB1 activity. Interacts with host EP300; this interaction represses EP300 transcriptional activity. Interacts with protein E2; this interaction inhibits E7 oncogenic activity. Interacts with host TMEM173/STING; this interaction impairs the ability of TMEM173/STING to sense cytosolic DNA and promote the production of type I interferon (IFN-alpha and IFN-beta).</text>
</comment>
<dbReference type="GO" id="GO:0030430">
    <property type="term" value="C:host cell cytoplasm"/>
    <property type="evidence" value="ECO:0007669"/>
    <property type="project" value="UniProtKB-SubCell"/>
</dbReference>
<comment type="similarity">
    <text evidence="18 19">Belongs to the papillomaviridae E7 protein family.</text>
</comment>
<evidence type="ECO:0000256" key="12">
    <source>
        <dbReference type="ARBA" id="ARBA00023159"/>
    </source>
</evidence>
<dbReference type="Gene3D" id="3.30.160.330">
    <property type="match status" value="1"/>
</dbReference>
<dbReference type="GO" id="GO:0003677">
    <property type="term" value="F:DNA binding"/>
    <property type="evidence" value="ECO:0007669"/>
    <property type="project" value="UniProtKB-UniRule"/>
</dbReference>
<evidence type="ECO:0000256" key="16">
    <source>
        <dbReference type="ARBA" id="ARBA00023280"/>
    </source>
</evidence>
<evidence type="ECO:0000256" key="11">
    <source>
        <dbReference type="ARBA" id="ARBA00023125"/>
    </source>
</evidence>
<gene>
    <name evidence="18" type="primary">E7</name>
</gene>
<keyword evidence="16 18" id="KW-0899">Viral immunoevasion</keyword>
<keyword evidence="10 18" id="KW-0805">Transcription regulation</keyword>
<dbReference type="EMBL" id="MH777156">
    <property type="protein sequence ID" value="AYA93402.1"/>
    <property type="molecule type" value="Genomic_DNA"/>
</dbReference>
<comment type="function">
    <text evidence="18">Plays a role in viral genome replication by driving entry of quiescent cells into the cell cycle. Stimulation of progression from G1 to S phase allows the virus to efficiently use the cellular DNA replicating machinery to achieve viral genome replication. E7 protein has both transforming and trans-activating activities. Induces the disassembly of the E2F1 transcription factor from RB1, with subsequent transcriptional activation of E2F1-regulated S-phase genes. Interferes with host histone deacetylation mediated by HDAC1 and HDAC2, leading to transcription activation. Plays also a role in the inhibition of both antiviral and antiproliferative functions of host interferon alpha. Interaction with host TMEM173/STING impairs the ability of TMEM173/STING to sense cytosolic DNA and promote the production of type I interferon (IFN-alpha and IFN-beta).</text>
</comment>
<comment type="domain">
    <text evidence="18">The E7 terminal domain is an intrinsically disordered domain, whose flexibility and conformational transitions confer target adaptability to the oncoprotein. It allows adaptation to a variety of protein targets and exposes the PEST degradation sequence that regulates its turnover in the cell.</text>
</comment>
<dbReference type="GO" id="GO:0039502">
    <property type="term" value="P:symbiont-mediated suppression of host type I interferon-mediated signaling pathway"/>
    <property type="evidence" value="ECO:0007669"/>
    <property type="project" value="UniProtKB-UniRule"/>
</dbReference>
<evidence type="ECO:0000256" key="6">
    <source>
        <dbReference type="ARBA" id="ARBA00022723"/>
    </source>
</evidence>
<comment type="PTM">
    <text evidence="18">Highly phosphorylated.</text>
</comment>
<keyword evidence="9 18" id="KW-0862">Zinc</keyword>